<reference evidence="1" key="1">
    <citation type="submission" date="2023-05" db="EMBL/GenBank/DDBJ databases">
        <authorList>
            <person name="Zhang X."/>
        </authorList>
    </citation>
    <scope>NUCLEOTIDE SEQUENCE</scope>
    <source>
        <strain evidence="1">YF14B1</strain>
    </source>
</reference>
<accession>A0AAE3U4F6</accession>
<name>A0AAE3U4F6_9BACT</name>
<dbReference type="Proteomes" id="UP001241110">
    <property type="component" value="Unassembled WGS sequence"/>
</dbReference>
<dbReference type="RefSeq" id="WP_313975172.1">
    <property type="nucleotide sequence ID" value="NZ_JASJOS010000001.1"/>
</dbReference>
<organism evidence="1 2">
    <name type="scientific">Xanthocytophaga flava</name>
    <dbReference type="NCBI Taxonomy" id="3048013"/>
    <lineage>
        <taxon>Bacteria</taxon>
        <taxon>Pseudomonadati</taxon>
        <taxon>Bacteroidota</taxon>
        <taxon>Cytophagia</taxon>
        <taxon>Cytophagales</taxon>
        <taxon>Rhodocytophagaceae</taxon>
        <taxon>Xanthocytophaga</taxon>
    </lineage>
</organism>
<dbReference type="PROSITE" id="PS51257">
    <property type="entry name" value="PROKAR_LIPOPROTEIN"/>
    <property type="match status" value="1"/>
</dbReference>
<evidence type="ECO:0000313" key="1">
    <source>
        <dbReference type="EMBL" id="MDJ1479191.1"/>
    </source>
</evidence>
<sequence length="117" mass="13242">MKKITSYTVRITLCVLLCYSLQSCYHYRIASAHYDPATNYHHKTVHSFFWGAVQKRTNGIDVVATNCDSLTIHSLDEVRVTTSFGYSLITVTSLGIWSPVKIEWKCAKPCPREGDVP</sequence>
<comment type="caution">
    <text evidence="1">The sequence shown here is derived from an EMBL/GenBank/DDBJ whole genome shotgun (WGS) entry which is preliminary data.</text>
</comment>
<dbReference type="AlphaFoldDB" id="A0AAE3U4F6"/>
<dbReference type="EMBL" id="JASJOS010000001">
    <property type="protein sequence ID" value="MDJ1479191.1"/>
    <property type="molecule type" value="Genomic_DNA"/>
</dbReference>
<gene>
    <name evidence="1" type="ORF">QNI16_01770</name>
</gene>
<protein>
    <recommendedName>
        <fullName evidence="3">Lipoprotein</fullName>
    </recommendedName>
</protein>
<proteinExistence type="predicted"/>
<evidence type="ECO:0000313" key="2">
    <source>
        <dbReference type="Proteomes" id="UP001241110"/>
    </source>
</evidence>
<evidence type="ECO:0008006" key="3">
    <source>
        <dbReference type="Google" id="ProtNLM"/>
    </source>
</evidence>